<dbReference type="OrthoDB" id="9802991at2"/>
<dbReference type="Proteomes" id="UP000182719">
    <property type="component" value="Unassembled WGS sequence"/>
</dbReference>
<keyword evidence="3" id="KW-1185">Reference proteome</keyword>
<gene>
    <name evidence="2" type="ORF">SAMN05444354_101629</name>
</gene>
<evidence type="ECO:0000313" key="3">
    <source>
        <dbReference type="Proteomes" id="UP000182719"/>
    </source>
</evidence>
<dbReference type="GO" id="GO:0016787">
    <property type="term" value="F:hydrolase activity"/>
    <property type="evidence" value="ECO:0007669"/>
    <property type="project" value="InterPro"/>
</dbReference>
<evidence type="ECO:0000256" key="1">
    <source>
        <dbReference type="SAM" id="SignalP"/>
    </source>
</evidence>
<evidence type="ECO:0000313" key="2">
    <source>
        <dbReference type="EMBL" id="SEK45904.1"/>
    </source>
</evidence>
<feature type="signal peptide" evidence="1">
    <location>
        <begin position="1"/>
        <end position="19"/>
    </location>
</feature>
<dbReference type="RefSeq" id="WP_075004841.1">
    <property type="nucleotide sequence ID" value="NZ_FOAP01000001.1"/>
</dbReference>
<protein>
    <submittedName>
        <fullName evidence="2">Pectinacetylesterase</fullName>
    </submittedName>
</protein>
<dbReference type="InterPro" id="IPR004963">
    <property type="entry name" value="PAE/NOTUM"/>
</dbReference>
<dbReference type="PANTHER" id="PTHR21562">
    <property type="entry name" value="NOTUM-RELATED"/>
    <property type="match status" value="1"/>
</dbReference>
<sequence length="436" mass="48611">MKRHVLLGFLALALSPGLARGEAILPAIIDVVVDGGNNYPWQKVELPGTKCGNGSQYKFFVHKTGSPNVLFMLEGGGACWDYDTCSGRAGVLGAANPNGIPDDYMQQITAKYVSPLVNGADPGLPGRSRTDLVTKGWNIVYLPYCTGDVHVGNNAATYTDQTGANPPLTWHHSGYTNTLAVANYTRSQFPSVQKLLVTGYSAGGAATSSAYYFIRRSVNPAKGYLLNDSGPIHLAPNITFDSRALHDQIRQSWNLNSVFAQLPASFSQGDFGTINRMVAREFPNDQLAYTGYLRDYNYSRFSYERFHTPNDKESVLSHWKKDQDRLVAELNLYPNFSYFIPYERPINASHCSTIITFVGAHACQKMEKKRYPWEYLEWPYVQSYKCYSEFVTMDTFLKRFINDNQRVRIYEPPNGYNAEDPGMSLLAPLLNGALGG</sequence>
<name>A0A1H7H6J2_STIAU</name>
<accession>A0A1H7H6J2</accession>
<reference evidence="3" key="1">
    <citation type="submission" date="2016-10" db="EMBL/GenBank/DDBJ databases">
        <authorList>
            <person name="Varghese N."/>
            <person name="Submissions S."/>
        </authorList>
    </citation>
    <scope>NUCLEOTIDE SEQUENCE [LARGE SCALE GENOMIC DNA]</scope>
    <source>
        <strain evidence="3">DSM 17044</strain>
    </source>
</reference>
<dbReference type="Pfam" id="PF03283">
    <property type="entry name" value="PAE"/>
    <property type="match status" value="1"/>
</dbReference>
<keyword evidence="1" id="KW-0732">Signal</keyword>
<proteinExistence type="predicted"/>
<dbReference type="AlphaFoldDB" id="A0A1H7H6J2"/>
<organism evidence="2 3">
    <name type="scientific">Stigmatella aurantiaca</name>
    <dbReference type="NCBI Taxonomy" id="41"/>
    <lineage>
        <taxon>Bacteria</taxon>
        <taxon>Pseudomonadati</taxon>
        <taxon>Myxococcota</taxon>
        <taxon>Myxococcia</taxon>
        <taxon>Myxococcales</taxon>
        <taxon>Cystobacterineae</taxon>
        <taxon>Archangiaceae</taxon>
        <taxon>Stigmatella</taxon>
    </lineage>
</organism>
<feature type="chain" id="PRO_5010325536" evidence="1">
    <location>
        <begin position="20"/>
        <end position="436"/>
    </location>
</feature>
<dbReference type="PANTHER" id="PTHR21562:SF83">
    <property type="entry name" value="PECTIN ACETYLESTERASE 4"/>
    <property type="match status" value="1"/>
</dbReference>
<dbReference type="EMBL" id="FOAP01000001">
    <property type="protein sequence ID" value="SEK45904.1"/>
    <property type="molecule type" value="Genomic_DNA"/>
</dbReference>